<keyword evidence="3" id="KW-1185">Reference proteome</keyword>
<evidence type="ECO:0000313" key="3">
    <source>
        <dbReference type="Proteomes" id="UP001244207"/>
    </source>
</evidence>
<comment type="caution">
    <text evidence="2">The sequence shown here is derived from an EMBL/GenBank/DDBJ whole genome shotgun (WGS) entry which is preliminary data.</text>
</comment>
<dbReference type="GeneID" id="85393824"/>
<dbReference type="EMBL" id="JAHMHS010000002">
    <property type="protein sequence ID" value="KAK1731650.1"/>
    <property type="molecule type" value="Genomic_DNA"/>
</dbReference>
<feature type="region of interest" description="Disordered" evidence="1">
    <location>
        <begin position="274"/>
        <end position="306"/>
    </location>
</feature>
<feature type="region of interest" description="Disordered" evidence="1">
    <location>
        <begin position="150"/>
        <end position="215"/>
    </location>
</feature>
<name>A0AAD9D3F6_GLOAC</name>
<accession>A0AAD9D3F6</accession>
<protein>
    <submittedName>
        <fullName evidence="2">Uncharacterized protein</fullName>
    </submittedName>
</protein>
<feature type="compositionally biased region" description="Low complexity" evidence="1">
    <location>
        <begin position="171"/>
        <end position="181"/>
    </location>
</feature>
<gene>
    <name evidence="2" type="ORF">BDZ83DRAFT_646141</name>
</gene>
<dbReference type="Proteomes" id="UP001244207">
    <property type="component" value="Unassembled WGS sequence"/>
</dbReference>
<evidence type="ECO:0000256" key="1">
    <source>
        <dbReference type="SAM" id="MobiDB-lite"/>
    </source>
</evidence>
<proteinExistence type="predicted"/>
<evidence type="ECO:0000313" key="2">
    <source>
        <dbReference type="EMBL" id="KAK1731650.1"/>
    </source>
</evidence>
<feature type="compositionally biased region" description="Polar residues" evidence="1">
    <location>
        <begin position="283"/>
        <end position="306"/>
    </location>
</feature>
<sequence>MPYQAIGYSENYCEMHTGLWGAGLRLSRIHKGVYFWRLLIGNNTTLSTNSGGRMCLDRPGIVCADIGVQSVPLGVLAVLLCRQHGSVNALPSSLNIDYLKESVWLIDFDTLILSNIRLLELSNVQPKMPINLDNISFYSAPAQAVRPLAARSTTRQTPSPSCSVMGRTAIPPSDDTTTTPDQIKSHRDKKPIVSSQSLPESNVEGKVNSNDKPYLRIERCPGSGDMGHSSAKKPVTVDFNTRENSPETAAWSANCLPVSALSLPSEAFTAAMLPSYPDPGPQAANNTADQALPQKSTKNASTVSSETLLQRALRLTPSILPK</sequence>
<dbReference type="AlphaFoldDB" id="A0AAD9D3F6"/>
<reference evidence="2" key="1">
    <citation type="submission" date="2021-12" db="EMBL/GenBank/DDBJ databases">
        <title>Comparative genomics, transcriptomics and evolutionary studies reveal genomic signatures of adaptation to plant cell wall in hemibiotrophic fungi.</title>
        <authorList>
            <consortium name="DOE Joint Genome Institute"/>
            <person name="Baroncelli R."/>
            <person name="Diaz J.F."/>
            <person name="Benocci T."/>
            <person name="Peng M."/>
            <person name="Battaglia E."/>
            <person name="Haridas S."/>
            <person name="Andreopoulos W."/>
            <person name="Labutti K."/>
            <person name="Pangilinan J."/>
            <person name="Floch G.L."/>
            <person name="Makela M.R."/>
            <person name="Henrissat B."/>
            <person name="Grigoriev I.V."/>
            <person name="Crouch J.A."/>
            <person name="De Vries R.P."/>
            <person name="Sukno S.A."/>
            <person name="Thon M.R."/>
        </authorList>
    </citation>
    <scope>NUCLEOTIDE SEQUENCE</scope>
    <source>
        <strain evidence="2">CBS 112980</strain>
    </source>
</reference>
<feature type="compositionally biased region" description="Polar residues" evidence="1">
    <location>
        <begin position="151"/>
        <end position="162"/>
    </location>
</feature>
<organism evidence="2 3">
    <name type="scientific">Glomerella acutata</name>
    <name type="common">Colletotrichum acutatum</name>
    <dbReference type="NCBI Taxonomy" id="27357"/>
    <lineage>
        <taxon>Eukaryota</taxon>
        <taxon>Fungi</taxon>
        <taxon>Dikarya</taxon>
        <taxon>Ascomycota</taxon>
        <taxon>Pezizomycotina</taxon>
        <taxon>Sordariomycetes</taxon>
        <taxon>Hypocreomycetidae</taxon>
        <taxon>Glomerellales</taxon>
        <taxon>Glomerellaceae</taxon>
        <taxon>Colletotrichum</taxon>
        <taxon>Colletotrichum acutatum species complex</taxon>
    </lineage>
</organism>
<dbReference type="RefSeq" id="XP_060371705.1">
    <property type="nucleotide sequence ID" value="XM_060509925.1"/>
</dbReference>